<keyword evidence="1" id="KW-0472">Membrane</keyword>
<evidence type="ECO:0000313" key="2">
    <source>
        <dbReference type="EMBL" id="JAW15866.1"/>
    </source>
</evidence>
<reference evidence="2" key="1">
    <citation type="journal article" date="2018" name="PLoS Negl. Trop. Dis.">
        <title>An insight into the salivary gland and fat body transcriptome of Panstrongylus lignarius (Hemiptera: Heteroptera), the main vector of Chagas disease in Peru.</title>
        <authorList>
            <person name="Nevoa J.C."/>
            <person name="Mendes M.T."/>
            <person name="da Silva M.V."/>
            <person name="Soares S.C."/>
            <person name="Oliveira C.J.F."/>
            <person name="Ribeiro J.M.C."/>
        </authorList>
    </citation>
    <scope>NUCLEOTIDE SEQUENCE</scope>
</reference>
<evidence type="ECO:0000256" key="1">
    <source>
        <dbReference type="SAM" id="Phobius"/>
    </source>
</evidence>
<name>A0A224XTK4_9HEMI</name>
<accession>A0A224XTK4</accession>
<dbReference type="EMBL" id="GFTR01000560">
    <property type="protein sequence ID" value="JAW15866.1"/>
    <property type="molecule type" value="Transcribed_RNA"/>
</dbReference>
<proteinExistence type="predicted"/>
<organism evidence="2">
    <name type="scientific">Panstrongylus lignarius</name>
    <dbReference type="NCBI Taxonomy" id="156445"/>
    <lineage>
        <taxon>Eukaryota</taxon>
        <taxon>Metazoa</taxon>
        <taxon>Ecdysozoa</taxon>
        <taxon>Arthropoda</taxon>
        <taxon>Hexapoda</taxon>
        <taxon>Insecta</taxon>
        <taxon>Pterygota</taxon>
        <taxon>Neoptera</taxon>
        <taxon>Paraneoptera</taxon>
        <taxon>Hemiptera</taxon>
        <taxon>Heteroptera</taxon>
        <taxon>Panheteroptera</taxon>
        <taxon>Cimicomorpha</taxon>
        <taxon>Reduviidae</taxon>
        <taxon>Triatominae</taxon>
        <taxon>Panstrongylus</taxon>
    </lineage>
</organism>
<sequence length="74" mass="8543">MSSKFFTNFSIASFSSLFMWLVLMWATSNCEFSAIWLLKFGAFLAVIKFSMFFTSMGFLSFISTLSFDLFIILQ</sequence>
<feature type="transmembrane region" description="Helical" evidence="1">
    <location>
        <begin position="40"/>
        <end position="73"/>
    </location>
</feature>
<dbReference type="AlphaFoldDB" id="A0A224XTK4"/>
<keyword evidence="1" id="KW-0812">Transmembrane</keyword>
<keyword evidence="1" id="KW-1133">Transmembrane helix</keyword>
<protein>
    <submittedName>
        <fullName evidence="2">Uncharacterized protein</fullName>
    </submittedName>
</protein>